<accession>A0A345EBT9</accession>
<dbReference type="GO" id="GO:0003677">
    <property type="term" value="F:DNA binding"/>
    <property type="evidence" value="ECO:0007669"/>
    <property type="project" value="UniProtKB-KW"/>
</dbReference>
<evidence type="ECO:0000256" key="1">
    <source>
        <dbReference type="ARBA" id="ARBA00023125"/>
    </source>
</evidence>
<proteinExistence type="predicted"/>
<dbReference type="KEGG" id="haq:DU484_07170"/>
<dbReference type="AlphaFoldDB" id="A0A345EBT9"/>
<gene>
    <name evidence="3" type="ORF">DU484_07170</name>
</gene>
<dbReference type="InterPro" id="IPR010095">
    <property type="entry name" value="Cas12f1-like_TNB"/>
</dbReference>
<dbReference type="EMBL" id="CP031148">
    <property type="protein sequence ID" value="AXG09661.1"/>
    <property type="molecule type" value="Genomic_DNA"/>
</dbReference>
<protein>
    <submittedName>
        <fullName evidence="3">Transposase</fullName>
    </submittedName>
</protein>
<dbReference type="RefSeq" id="WP_114605511.1">
    <property type="nucleotide sequence ID" value="NZ_CP031148.1"/>
</dbReference>
<evidence type="ECO:0000259" key="2">
    <source>
        <dbReference type="Pfam" id="PF07282"/>
    </source>
</evidence>
<organism evidence="3 4">
    <name type="scientific">Haloplanus rubicundus</name>
    <dbReference type="NCBI Taxonomy" id="1547898"/>
    <lineage>
        <taxon>Archaea</taxon>
        <taxon>Methanobacteriati</taxon>
        <taxon>Methanobacteriota</taxon>
        <taxon>Stenosarchaea group</taxon>
        <taxon>Halobacteria</taxon>
        <taxon>Halobacteriales</taxon>
        <taxon>Haloferacaceae</taxon>
        <taxon>Haloplanus</taxon>
    </lineage>
</organism>
<name>A0A345EBT9_9EURY</name>
<sequence length="176" mass="20059">MSIASGRPTIVVEVRRHDCDVIVVENLEWIRARILNAKRFQQWAFNGLQEHVVCKGKESEILVGDVPPQHISQRCSHSECEFTREDHGDGNEFEWMKCKKELHVDYNAVRNIGWFLVEYRPTSGVGRTNCQVVLKSGTVNGGAQISQSNWDHLDSPILLLSARVRAKQDFNCQLAE</sequence>
<feature type="domain" description="Cas12f1-like TNB" evidence="2">
    <location>
        <begin position="45"/>
        <end position="112"/>
    </location>
</feature>
<dbReference type="GeneID" id="95972899"/>
<dbReference type="Proteomes" id="UP000252985">
    <property type="component" value="Chromosome"/>
</dbReference>
<dbReference type="Pfam" id="PF07282">
    <property type="entry name" value="Cas12f1-like_TNB"/>
    <property type="match status" value="1"/>
</dbReference>
<evidence type="ECO:0000313" key="4">
    <source>
        <dbReference type="Proteomes" id="UP000252985"/>
    </source>
</evidence>
<evidence type="ECO:0000313" key="3">
    <source>
        <dbReference type="EMBL" id="AXG09661.1"/>
    </source>
</evidence>
<reference evidence="3 4" key="1">
    <citation type="submission" date="2018-07" db="EMBL/GenBank/DDBJ databases">
        <title>Genome sequences of Haloplanus sp. CBA1112.</title>
        <authorList>
            <person name="Kim Y.B."/>
            <person name="Roh S.W."/>
        </authorList>
    </citation>
    <scope>NUCLEOTIDE SEQUENCE [LARGE SCALE GENOMIC DNA]</scope>
    <source>
        <strain evidence="3 4">CBA1112</strain>
    </source>
</reference>
<keyword evidence="1" id="KW-0238">DNA-binding</keyword>